<dbReference type="PANTHER" id="PTHR43178">
    <property type="entry name" value="DIHYDROLIPOAMIDE ACETYLTRANSFERASE COMPONENT OF PYRUVATE DEHYDROGENASE COMPLEX"/>
    <property type="match status" value="1"/>
</dbReference>
<dbReference type="Proteomes" id="UP000094342">
    <property type="component" value="Unassembled WGS sequence"/>
</dbReference>
<evidence type="ECO:0000256" key="5">
    <source>
        <dbReference type="ARBA" id="ARBA00022823"/>
    </source>
</evidence>
<dbReference type="OrthoDB" id="9805770at2"/>
<evidence type="ECO:0000256" key="2">
    <source>
        <dbReference type="ARBA" id="ARBA00007317"/>
    </source>
</evidence>
<gene>
    <name evidence="10" type="ORF">A8M32_19505</name>
</gene>
<dbReference type="GO" id="GO:0016407">
    <property type="term" value="F:acetyltransferase activity"/>
    <property type="evidence" value="ECO:0007669"/>
    <property type="project" value="TreeGrafter"/>
</dbReference>
<dbReference type="EC" id="2.3.1.-" evidence="7"/>
<keyword evidence="5 7" id="KW-0450">Lipoyl</keyword>
<evidence type="ECO:0000256" key="4">
    <source>
        <dbReference type="ARBA" id="ARBA00022679"/>
    </source>
</evidence>
<keyword evidence="4 7" id="KW-0808">Transferase</keyword>
<feature type="region of interest" description="Disordered" evidence="8">
    <location>
        <begin position="87"/>
        <end position="124"/>
    </location>
</feature>
<dbReference type="InterPro" id="IPR011053">
    <property type="entry name" value="Single_hybrid_motif"/>
</dbReference>
<comment type="similarity">
    <text evidence="2 7">Belongs to the 2-oxoacid dehydrogenase family.</text>
</comment>
<organism evidence="10 11">
    <name type="scientific">Sinorhizobium alkalisoli</name>
    <dbReference type="NCBI Taxonomy" id="1752398"/>
    <lineage>
        <taxon>Bacteria</taxon>
        <taxon>Pseudomonadati</taxon>
        <taxon>Pseudomonadota</taxon>
        <taxon>Alphaproteobacteria</taxon>
        <taxon>Hyphomicrobiales</taxon>
        <taxon>Rhizobiaceae</taxon>
        <taxon>Sinorhizobium/Ensifer group</taxon>
        <taxon>Sinorhizobium</taxon>
    </lineage>
</organism>
<evidence type="ECO:0000256" key="6">
    <source>
        <dbReference type="ARBA" id="ARBA00023315"/>
    </source>
</evidence>
<sequence>MIEFKMPTLAAEIEAATLVEWFKQPGDHIKRGDVIALAETQTGAIEIEAFDEGVIGEQRVQPGRQIEVGTVLATIFSSEEADRPLRAAKASGAVARHPYERRRSARPSTVRPRPAERTSAGCQQGGMLTIDGFSSAWPLANGAGDPAELAFDHAREPRMSKRGGAAREDLRKANGAAMLRSHREIPHYWVSHAIDATPLLEWVEAENAGRRAKNRLVYLAPLMKAAALALKDVPDLNGHYGERGFRPSSAVHMGLATPLRGGGLVAPAIRDTAARSVDELMFAIAALAPRARLGRLRRSEIADATIVLNNLVAGNVDGIFPLIHPPQVAIIACGAAGPRPWAIADTVCVRQVIQVTVAGDHRVSHALRAAEFLSRLSELLSKPEAL</sequence>
<dbReference type="GO" id="GO:0005737">
    <property type="term" value="C:cytoplasm"/>
    <property type="evidence" value="ECO:0007669"/>
    <property type="project" value="TreeGrafter"/>
</dbReference>
<dbReference type="CDD" id="cd06849">
    <property type="entry name" value="lipoyl_domain"/>
    <property type="match status" value="1"/>
</dbReference>
<dbReference type="SUPFAM" id="SSF52777">
    <property type="entry name" value="CoA-dependent acyltransferases"/>
    <property type="match status" value="1"/>
</dbReference>
<comment type="caution">
    <text evidence="10">The sequence shown here is derived from an EMBL/GenBank/DDBJ whole genome shotgun (WGS) entry which is preliminary data.</text>
</comment>
<dbReference type="SUPFAM" id="SSF51230">
    <property type="entry name" value="Single hybrid motif"/>
    <property type="match status" value="1"/>
</dbReference>
<dbReference type="PROSITE" id="PS50968">
    <property type="entry name" value="BIOTINYL_LIPOYL"/>
    <property type="match status" value="1"/>
</dbReference>
<evidence type="ECO:0000313" key="10">
    <source>
        <dbReference type="EMBL" id="ODR89515.1"/>
    </source>
</evidence>
<accession>A0A1E3V7R4</accession>
<evidence type="ECO:0000313" key="11">
    <source>
        <dbReference type="Proteomes" id="UP000094342"/>
    </source>
</evidence>
<dbReference type="AlphaFoldDB" id="A0A1E3V7R4"/>
<reference evidence="11" key="1">
    <citation type="submission" date="2016-05" db="EMBL/GenBank/DDBJ databases">
        <authorList>
            <person name="Li Y."/>
        </authorList>
    </citation>
    <scope>NUCLEOTIDE SEQUENCE [LARGE SCALE GENOMIC DNA]</scope>
    <source>
        <strain evidence="11">YIC4027</strain>
    </source>
</reference>
<comment type="subunit">
    <text evidence="3">Forms a 24-polypeptide structural core with octahedral symmetry.</text>
</comment>
<dbReference type="Gene3D" id="3.30.559.10">
    <property type="entry name" value="Chloramphenicol acetyltransferase-like domain"/>
    <property type="match status" value="1"/>
</dbReference>
<dbReference type="GO" id="GO:0031405">
    <property type="term" value="F:lipoic acid binding"/>
    <property type="evidence" value="ECO:0007669"/>
    <property type="project" value="TreeGrafter"/>
</dbReference>
<comment type="cofactor">
    <cofactor evidence="1 7">
        <name>(R)-lipoate</name>
        <dbReference type="ChEBI" id="CHEBI:83088"/>
    </cofactor>
</comment>
<dbReference type="RefSeq" id="WP_069460081.1">
    <property type="nucleotide sequence ID" value="NZ_LYBW01000061.1"/>
</dbReference>
<evidence type="ECO:0000256" key="7">
    <source>
        <dbReference type="RuleBase" id="RU003423"/>
    </source>
</evidence>
<dbReference type="InterPro" id="IPR050743">
    <property type="entry name" value="2-oxoacid_DH_E2_comp"/>
</dbReference>
<dbReference type="Gene3D" id="2.40.50.100">
    <property type="match status" value="1"/>
</dbReference>
<protein>
    <recommendedName>
        <fullName evidence="7">Dihydrolipoamide acetyltransferase component of pyruvate dehydrogenase complex</fullName>
        <ecNumber evidence="7">2.3.1.-</ecNumber>
    </recommendedName>
</protein>
<keyword evidence="11" id="KW-1185">Reference proteome</keyword>
<feature type="domain" description="Lipoyl-binding" evidence="9">
    <location>
        <begin position="1"/>
        <end position="76"/>
    </location>
</feature>
<dbReference type="EMBL" id="LYBW01000061">
    <property type="protein sequence ID" value="ODR89515.1"/>
    <property type="molecule type" value="Genomic_DNA"/>
</dbReference>
<dbReference type="InterPro" id="IPR001078">
    <property type="entry name" value="2-oxoacid_DH_actylTfrase"/>
</dbReference>
<dbReference type="PANTHER" id="PTHR43178:SF5">
    <property type="entry name" value="LIPOAMIDE ACYLTRANSFERASE COMPONENT OF BRANCHED-CHAIN ALPHA-KETO ACID DEHYDROGENASE COMPLEX, MITOCHONDRIAL"/>
    <property type="match status" value="1"/>
</dbReference>
<dbReference type="STRING" id="1752398.A8M32_19505"/>
<name>A0A1E3V7R4_9HYPH</name>
<keyword evidence="6 7" id="KW-0012">Acyltransferase</keyword>
<dbReference type="Pfam" id="PF00364">
    <property type="entry name" value="Biotin_lipoyl"/>
    <property type="match status" value="1"/>
</dbReference>
<evidence type="ECO:0000256" key="3">
    <source>
        <dbReference type="ARBA" id="ARBA00011484"/>
    </source>
</evidence>
<evidence type="ECO:0000256" key="1">
    <source>
        <dbReference type="ARBA" id="ARBA00001938"/>
    </source>
</evidence>
<evidence type="ECO:0000256" key="8">
    <source>
        <dbReference type="SAM" id="MobiDB-lite"/>
    </source>
</evidence>
<dbReference type="InterPro" id="IPR023213">
    <property type="entry name" value="CAT-like_dom_sf"/>
</dbReference>
<proteinExistence type="inferred from homology"/>
<evidence type="ECO:0000259" key="9">
    <source>
        <dbReference type="PROSITE" id="PS50968"/>
    </source>
</evidence>
<dbReference type="InterPro" id="IPR000089">
    <property type="entry name" value="Biotin_lipoyl"/>
</dbReference>
<dbReference type="Pfam" id="PF00198">
    <property type="entry name" value="2-oxoacid_dh"/>
    <property type="match status" value="1"/>
</dbReference>